<feature type="transmembrane region" description="Helical" evidence="9">
    <location>
        <begin position="104"/>
        <end position="123"/>
    </location>
</feature>
<evidence type="ECO:0000256" key="3">
    <source>
        <dbReference type="ARBA" id="ARBA00022679"/>
    </source>
</evidence>
<dbReference type="GO" id="GO:0008495">
    <property type="term" value="F:protoheme IX farnesyltransferase activity"/>
    <property type="evidence" value="ECO:0007669"/>
    <property type="project" value="UniProtKB-EC"/>
</dbReference>
<name>A0ABW0LDV8_9BACI</name>
<evidence type="ECO:0000313" key="10">
    <source>
        <dbReference type="EMBL" id="MFC5463890.1"/>
    </source>
</evidence>
<comment type="function">
    <text evidence="9">Converts heme B (protoheme IX) to heme O by substitution of the vinyl group on carbon 2 of heme B porphyrin ring with a hydroxyethyl farnesyl side group.</text>
</comment>
<feature type="transmembrane region" description="Helical" evidence="9">
    <location>
        <begin position="251"/>
        <end position="271"/>
    </location>
</feature>
<dbReference type="EMBL" id="JBHSMC010000001">
    <property type="protein sequence ID" value="MFC5463890.1"/>
    <property type="molecule type" value="Genomic_DNA"/>
</dbReference>
<evidence type="ECO:0000256" key="6">
    <source>
        <dbReference type="ARBA" id="ARBA00023133"/>
    </source>
</evidence>
<keyword evidence="2 9" id="KW-1003">Cell membrane</keyword>
<sequence>MGNSRTITTIDETSSPAKTTWSDFTALIKIGIVNSNLITTFTGLWLAFMFTEKHFLQSLDIVILTLVGSAFIIAGSCALNNFIDRDIDPIMQRTKGRPTVTGKISGSKVLIIGFTLVGLGLLMLFLTNIVTGVIGIIGVFSYVVLYSMWSKRRHVSNTIVGSISGAVPPLIGWAAVDPTLPTMAWMLFLIMFVWQPPHFYALAMRRVEEYRAASIPMLPVVKGFEVTKRHIIIWVLLLLPTPFFMTELGMAFVILATILNIGWLVFGLIGYKTMDNIKWATRMFVYSLNYLTILFTGMVILSVF</sequence>
<dbReference type="PROSITE" id="PS00943">
    <property type="entry name" value="UBIA"/>
    <property type="match status" value="1"/>
</dbReference>
<evidence type="ECO:0000256" key="1">
    <source>
        <dbReference type="ARBA" id="ARBA00004141"/>
    </source>
</evidence>
<feature type="transmembrane region" description="Helical" evidence="9">
    <location>
        <begin position="61"/>
        <end position="83"/>
    </location>
</feature>
<comment type="caution">
    <text evidence="10">The sequence shown here is derived from an EMBL/GenBank/DDBJ whole genome shotgun (WGS) entry which is preliminary data.</text>
</comment>
<dbReference type="InterPro" id="IPR006369">
    <property type="entry name" value="Protohaem_IX_farnesylTrfase"/>
</dbReference>
<comment type="similarity">
    <text evidence="9">Belongs to the UbiA prenyltransferase family. Protoheme IX farnesyltransferase subfamily.</text>
</comment>
<feature type="transmembrane region" description="Helical" evidence="9">
    <location>
        <begin position="182"/>
        <end position="205"/>
    </location>
</feature>
<dbReference type="CDD" id="cd13957">
    <property type="entry name" value="PT_UbiA_Cox10"/>
    <property type="match status" value="1"/>
</dbReference>
<reference evidence="11" key="1">
    <citation type="journal article" date="2019" name="Int. J. Syst. Evol. Microbiol.">
        <title>The Global Catalogue of Microorganisms (GCM) 10K type strain sequencing project: providing services to taxonomists for standard genome sequencing and annotation.</title>
        <authorList>
            <consortium name="The Broad Institute Genomics Platform"/>
            <consortium name="The Broad Institute Genome Sequencing Center for Infectious Disease"/>
            <person name="Wu L."/>
            <person name="Ma J."/>
        </authorList>
    </citation>
    <scope>NUCLEOTIDE SEQUENCE [LARGE SCALE GENOMIC DNA]</scope>
    <source>
        <strain evidence="11">CGMCC 1.12237</strain>
    </source>
</reference>
<dbReference type="PANTHER" id="PTHR43448">
    <property type="entry name" value="PROTOHEME IX FARNESYLTRANSFERASE, MITOCHONDRIAL"/>
    <property type="match status" value="1"/>
</dbReference>
<dbReference type="Gene3D" id="1.10.357.140">
    <property type="entry name" value="UbiA prenyltransferase"/>
    <property type="match status" value="1"/>
</dbReference>
<gene>
    <name evidence="10" type="primary">cyoE</name>
    <name evidence="9" type="synonym">ctaB</name>
    <name evidence="10" type="ORF">ACFPM4_03850</name>
</gene>
<evidence type="ECO:0000256" key="9">
    <source>
        <dbReference type="HAMAP-Rule" id="MF_00154"/>
    </source>
</evidence>
<feature type="transmembrane region" description="Helical" evidence="9">
    <location>
        <begin position="129"/>
        <end position="148"/>
    </location>
</feature>
<evidence type="ECO:0000313" key="11">
    <source>
        <dbReference type="Proteomes" id="UP001596147"/>
    </source>
</evidence>
<dbReference type="NCBIfam" id="TIGR01473">
    <property type="entry name" value="cyoE_ctaB"/>
    <property type="match status" value="1"/>
</dbReference>
<dbReference type="InterPro" id="IPR030470">
    <property type="entry name" value="UbiA_prenylTrfase_CS"/>
</dbReference>
<dbReference type="RefSeq" id="WP_144925053.1">
    <property type="nucleotide sequence ID" value="NZ_JBHSMC010000001.1"/>
</dbReference>
<dbReference type="InterPro" id="IPR044878">
    <property type="entry name" value="UbiA_sf"/>
</dbReference>
<keyword evidence="7 9" id="KW-0472">Membrane</keyword>
<feature type="transmembrane region" description="Helical" evidence="9">
    <location>
        <begin position="155"/>
        <end position="176"/>
    </location>
</feature>
<proteinExistence type="inferred from homology"/>
<keyword evidence="5 9" id="KW-1133">Transmembrane helix</keyword>
<feature type="transmembrane region" description="Helical" evidence="9">
    <location>
        <begin position="283"/>
        <end position="303"/>
    </location>
</feature>
<evidence type="ECO:0000256" key="4">
    <source>
        <dbReference type="ARBA" id="ARBA00022692"/>
    </source>
</evidence>
<keyword evidence="3 9" id="KW-0808">Transferase</keyword>
<comment type="subunit">
    <text evidence="9">Interacts with CtaA.</text>
</comment>
<comment type="pathway">
    <text evidence="9">Porphyrin-containing compound metabolism; heme O biosynthesis; heme O from protoheme: step 1/1.</text>
</comment>
<evidence type="ECO:0000256" key="2">
    <source>
        <dbReference type="ARBA" id="ARBA00022475"/>
    </source>
</evidence>
<dbReference type="InterPro" id="IPR000537">
    <property type="entry name" value="UbiA_prenyltransferase"/>
</dbReference>
<keyword evidence="6 9" id="KW-0350">Heme biosynthesis</keyword>
<comment type="miscellaneous">
    <text evidence="9">Carbon 2 of the heme B porphyrin ring is defined according to the Fischer nomenclature.</text>
</comment>
<protein>
    <recommendedName>
        <fullName evidence="9">Protoheme IX farnesyltransferase</fullName>
        <ecNumber evidence="9">2.5.1.141</ecNumber>
    </recommendedName>
    <alternativeName>
        <fullName evidence="9">Heme B farnesyltransferase</fullName>
    </alternativeName>
    <alternativeName>
        <fullName evidence="9">Heme O synthase</fullName>
    </alternativeName>
</protein>
<feature type="transmembrane region" description="Helical" evidence="9">
    <location>
        <begin position="26"/>
        <end position="49"/>
    </location>
</feature>
<comment type="subcellular location">
    <subcellularLocation>
        <location evidence="9">Cell membrane</location>
        <topology evidence="9">Multi-pass membrane protein</topology>
    </subcellularLocation>
    <subcellularLocation>
        <location evidence="1">Membrane</location>
        <topology evidence="1">Multi-pass membrane protein</topology>
    </subcellularLocation>
</comment>
<evidence type="ECO:0000256" key="8">
    <source>
        <dbReference type="ARBA" id="ARBA00047690"/>
    </source>
</evidence>
<feature type="transmembrane region" description="Helical" evidence="9">
    <location>
        <begin position="226"/>
        <end position="245"/>
    </location>
</feature>
<comment type="catalytic activity">
    <reaction evidence="8 9">
        <text>heme b + (2E,6E)-farnesyl diphosphate + H2O = Fe(II)-heme o + diphosphate</text>
        <dbReference type="Rhea" id="RHEA:28070"/>
        <dbReference type="ChEBI" id="CHEBI:15377"/>
        <dbReference type="ChEBI" id="CHEBI:33019"/>
        <dbReference type="ChEBI" id="CHEBI:60344"/>
        <dbReference type="ChEBI" id="CHEBI:60530"/>
        <dbReference type="ChEBI" id="CHEBI:175763"/>
        <dbReference type="EC" id="2.5.1.141"/>
    </reaction>
</comment>
<dbReference type="HAMAP" id="MF_00154">
    <property type="entry name" value="CyoE_CtaB"/>
    <property type="match status" value="1"/>
</dbReference>
<keyword evidence="4 9" id="KW-0812">Transmembrane</keyword>
<dbReference type="EC" id="2.5.1.141" evidence="9"/>
<keyword evidence="11" id="KW-1185">Reference proteome</keyword>
<dbReference type="Proteomes" id="UP001596147">
    <property type="component" value="Unassembled WGS sequence"/>
</dbReference>
<evidence type="ECO:0000256" key="7">
    <source>
        <dbReference type="ARBA" id="ARBA00023136"/>
    </source>
</evidence>
<accession>A0ABW0LDV8</accession>
<organism evidence="10 11">
    <name type="scientific">Lederbergia graminis</name>
    <dbReference type="NCBI Taxonomy" id="735518"/>
    <lineage>
        <taxon>Bacteria</taxon>
        <taxon>Bacillati</taxon>
        <taxon>Bacillota</taxon>
        <taxon>Bacilli</taxon>
        <taxon>Bacillales</taxon>
        <taxon>Bacillaceae</taxon>
        <taxon>Lederbergia</taxon>
    </lineage>
</organism>
<dbReference type="PANTHER" id="PTHR43448:SF2">
    <property type="entry name" value="PROTOHEME IX FARNESYLTRANSFERASE, MITOCHONDRIAL"/>
    <property type="match status" value="1"/>
</dbReference>
<dbReference type="Pfam" id="PF01040">
    <property type="entry name" value="UbiA"/>
    <property type="match status" value="1"/>
</dbReference>
<evidence type="ECO:0000256" key="5">
    <source>
        <dbReference type="ARBA" id="ARBA00022989"/>
    </source>
</evidence>